<name>A0A8F8PJY3_9VIRU</name>
<sequence>MFKSVGATLSKRLLLKTTQRRPLCNTKPNDQVKVDVPDPKQELYMDYGFNSGLWIGGAYGLSIGYQEEEDVMTNIGKCLITTPICTFVGCMFGGMLGRALYAVSPCKPCLLGIGMIGAGTVTLYIRDYIGMRALNNFGRF</sequence>
<dbReference type="EMBL" id="MZ420154">
    <property type="protein sequence ID" value="QYA18443.1"/>
    <property type="molecule type" value="Genomic_DNA"/>
</dbReference>
<protein>
    <submittedName>
        <fullName evidence="1">Uncharacterized protein</fullName>
    </submittedName>
</protein>
<organism evidence="1">
    <name type="scientific">Clandestinovirus</name>
    <dbReference type="NCBI Taxonomy" id="2831644"/>
    <lineage>
        <taxon>Viruses</taxon>
    </lineage>
</organism>
<proteinExistence type="predicted"/>
<accession>A0A8F8PJY3</accession>
<evidence type="ECO:0000313" key="1">
    <source>
        <dbReference type="EMBL" id="QYA18443.1"/>
    </source>
</evidence>
<gene>
    <name evidence="1" type="ORF">KOM_12_174</name>
</gene>
<reference evidence="1" key="1">
    <citation type="submission" date="2021-06" db="EMBL/GenBank/DDBJ databases">
        <authorList>
            <person name="Rolland C."/>
        </authorList>
    </citation>
    <scope>NUCLEOTIDE SEQUENCE</scope>
    <source>
        <strain evidence="1">347.936635</strain>
    </source>
</reference>